<feature type="domain" description="Retrotransposon gag" evidence="2">
    <location>
        <begin position="241"/>
        <end position="329"/>
    </location>
</feature>
<name>A0A1D1Y9S8_9ARAE</name>
<sequence length="366" mass="39732">MAKPRSSSARADGEARPSNAQGGHLELPPHPAPPSLDNTLVPPEAEGDVYPQHPGPGDAPSQQITNGEKLDQLLDLVQAMEQRLGAVEGLRDPIVQLATAPCPLPQTHLNLAPEGEDPEAHASVNSAPRAHGGDDPRPTADPCDDQAHVYRRLEDVERRQQALELQCQAGPREERAGPKGNHVLTPNPFSSGVIATPVPLRFKMSNFRPYNGTTDPSEHLQNYEMLMTLQGAPDSMKCLGFPITLEGPARAWFNTLTPASVTSFPQLGECFKAYFVSAKKPEKNSASLLSIRQTSSESLKDYVAQFHGEALLIPRLEHAVAVAALTQGTRDVSLKRALILDEPKNLTDLITQAHHYAHCNEVLRSI</sequence>
<feature type="region of interest" description="Disordered" evidence="1">
    <location>
        <begin position="1"/>
        <end position="68"/>
    </location>
</feature>
<protein>
    <submittedName>
        <fullName evidence="3">Plastid 30S ribosomal protein S12</fullName>
    </submittedName>
</protein>
<dbReference type="AlphaFoldDB" id="A0A1D1Y9S8"/>
<accession>A0A1D1Y9S8</accession>
<gene>
    <name evidence="3" type="primary">rps12_2</name>
    <name evidence="3" type="ORF">g.127884</name>
</gene>
<dbReference type="PANTHER" id="PTHR33223">
    <property type="entry name" value="CCHC-TYPE DOMAIN-CONTAINING PROTEIN"/>
    <property type="match status" value="1"/>
</dbReference>
<evidence type="ECO:0000313" key="3">
    <source>
        <dbReference type="EMBL" id="JAT51389.1"/>
    </source>
</evidence>
<reference evidence="3" key="1">
    <citation type="submission" date="2015-07" db="EMBL/GenBank/DDBJ databases">
        <title>Transcriptome Assembly of Anthurium amnicola.</title>
        <authorList>
            <person name="Suzuki J."/>
        </authorList>
    </citation>
    <scope>NUCLEOTIDE SEQUENCE</scope>
</reference>
<evidence type="ECO:0000259" key="2">
    <source>
        <dbReference type="Pfam" id="PF03732"/>
    </source>
</evidence>
<dbReference type="PANTHER" id="PTHR33223:SF10">
    <property type="entry name" value="AMINOTRANSFERASE-LIKE PLANT MOBILE DOMAIN-CONTAINING PROTEIN"/>
    <property type="match status" value="1"/>
</dbReference>
<dbReference type="InterPro" id="IPR005162">
    <property type="entry name" value="Retrotrans_gag_dom"/>
</dbReference>
<keyword evidence="3" id="KW-0689">Ribosomal protein</keyword>
<dbReference type="EMBL" id="GDJX01016547">
    <property type="protein sequence ID" value="JAT51389.1"/>
    <property type="molecule type" value="Transcribed_RNA"/>
</dbReference>
<evidence type="ECO:0000256" key="1">
    <source>
        <dbReference type="SAM" id="MobiDB-lite"/>
    </source>
</evidence>
<organism evidence="3">
    <name type="scientific">Anthurium amnicola</name>
    <dbReference type="NCBI Taxonomy" id="1678845"/>
    <lineage>
        <taxon>Eukaryota</taxon>
        <taxon>Viridiplantae</taxon>
        <taxon>Streptophyta</taxon>
        <taxon>Embryophyta</taxon>
        <taxon>Tracheophyta</taxon>
        <taxon>Spermatophyta</taxon>
        <taxon>Magnoliopsida</taxon>
        <taxon>Liliopsida</taxon>
        <taxon>Araceae</taxon>
        <taxon>Pothoideae</taxon>
        <taxon>Potheae</taxon>
        <taxon>Anthurium</taxon>
    </lineage>
</organism>
<proteinExistence type="predicted"/>
<feature type="region of interest" description="Disordered" evidence="1">
    <location>
        <begin position="169"/>
        <end position="190"/>
    </location>
</feature>
<dbReference type="Pfam" id="PF03732">
    <property type="entry name" value="Retrotrans_gag"/>
    <property type="match status" value="1"/>
</dbReference>
<keyword evidence="3" id="KW-0687">Ribonucleoprotein</keyword>
<dbReference type="GO" id="GO:0005840">
    <property type="term" value="C:ribosome"/>
    <property type="evidence" value="ECO:0007669"/>
    <property type="project" value="UniProtKB-KW"/>
</dbReference>
<feature type="region of interest" description="Disordered" evidence="1">
    <location>
        <begin position="106"/>
        <end position="144"/>
    </location>
</feature>